<comment type="caution">
    <text evidence="3">The sequence shown here is derived from an EMBL/GenBank/DDBJ whole genome shotgun (WGS) entry which is preliminary data.</text>
</comment>
<proteinExistence type="predicted"/>
<dbReference type="PANTHER" id="PTHR44366">
    <property type="entry name" value="UDP-N-ACETYLGLUCOSAMINE--PEPTIDE N-ACETYLGLUCOSAMINYLTRANSFERASE 110 KDA SUBUNIT"/>
    <property type="match status" value="1"/>
</dbReference>
<dbReference type="Pfam" id="PF14559">
    <property type="entry name" value="TPR_19"/>
    <property type="match status" value="1"/>
</dbReference>
<dbReference type="AlphaFoldDB" id="A0ABD4SYE7"/>
<dbReference type="RefSeq" id="WP_166278683.1">
    <property type="nucleotide sequence ID" value="NZ_JTHE03000004.1"/>
</dbReference>
<dbReference type="InterPro" id="IPR011990">
    <property type="entry name" value="TPR-like_helical_dom_sf"/>
</dbReference>
<evidence type="ECO:0000256" key="1">
    <source>
        <dbReference type="PROSITE-ProRule" id="PRU00339"/>
    </source>
</evidence>
<dbReference type="PANTHER" id="PTHR44366:SF1">
    <property type="entry name" value="UDP-N-ACETYLGLUCOSAMINE--PEPTIDE N-ACETYLGLUCOSAMINYLTRANSFERASE 110 KDA SUBUNIT"/>
    <property type="match status" value="1"/>
</dbReference>
<dbReference type="Proteomes" id="UP000031561">
    <property type="component" value="Unassembled WGS sequence"/>
</dbReference>
<organism evidence="3 4">
    <name type="scientific">Lyngbya confervoides BDU141951</name>
    <dbReference type="NCBI Taxonomy" id="1574623"/>
    <lineage>
        <taxon>Bacteria</taxon>
        <taxon>Bacillati</taxon>
        <taxon>Cyanobacteriota</taxon>
        <taxon>Cyanophyceae</taxon>
        <taxon>Oscillatoriophycideae</taxon>
        <taxon>Oscillatoriales</taxon>
        <taxon>Microcoleaceae</taxon>
        <taxon>Lyngbya</taxon>
    </lineage>
</organism>
<dbReference type="Pfam" id="PF16261">
    <property type="entry name" value="DUF4915"/>
    <property type="match status" value="1"/>
</dbReference>
<dbReference type="InterPro" id="IPR037919">
    <property type="entry name" value="OGT"/>
</dbReference>
<dbReference type="SUPFAM" id="SSF63829">
    <property type="entry name" value="Calcium-dependent phosphotriesterase"/>
    <property type="match status" value="1"/>
</dbReference>
<dbReference type="SUPFAM" id="SSF48452">
    <property type="entry name" value="TPR-like"/>
    <property type="match status" value="1"/>
</dbReference>
<dbReference type="PROSITE" id="PS50005">
    <property type="entry name" value="TPR"/>
    <property type="match status" value="1"/>
</dbReference>
<dbReference type="Gene3D" id="1.25.40.10">
    <property type="entry name" value="Tetratricopeptide repeat domain"/>
    <property type="match status" value="1"/>
</dbReference>
<evidence type="ECO:0000259" key="2">
    <source>
        <dbReference type="Pfam" id="PF16261"/>
    </source>
</evidence>
<dbReference type="SMART" id="SM00028">
    <property type="entry name" value="TPR"/>
    <property type="match status" value="3"/>
</dbReference>
<keyword evidence="1" id="KW-0802">TPR repeat</keyword>
<feature type="domain" description="Conserved hypothetical protein CHP03032" evidence="2">
    <location>
        <begin position="15"/>
        <end position="326"/>
    </location>
</feature>
<accession>A0ABD4SYE7</accession>
<gene>
    <name evidence="3" type="ORF">QQ91_0000640</name>
</gene>
<sequence>MTASQLDFGSQHTASFAEILKRYRLSLLVSTYQAGKLITLRYHNGGVNTHFQSYARPMGIAVGQHRIAIGGSHQIWQLKKVTAAAQSSASSPTPDAVYIPDRSQVTGDIDIHEMAYVNQELWFVNTQFSCLCTLDADHSFVPRWKPSFISAYALGDRCHLNGLGIRDGQVRYVTALGESDHPQGWRPLKAQGGVILDVQTPDPVSEGLSMPHSPRWYQGHLWFLESGYGSLARINPVTGQQEVMAQLPGFTRGLCFFEDLAFVGLSKVRETASFSGIPMTQHRTERICGIWIVQITTGTIVGYLKFHGAVAEIFAVELLPQTQYPDFMDWDSPLRVYVLPNAVLREVDRTVPALAAQVHEQYQNGNRCYVQGDLEGAIAAYRICLDLQPDFLPARYNLGVALGDDQRYSEAQAALEQVIQAEAAHACAHNSLGYIHVQLGNLEQARHHYRQAMMIRPDYDQAIQNLAAVQALIAQEPQPGIGHPGIIGLNQEKM</sequence>
<dbReference type="EMBL" id="JTHE03000004">
    <property type="protein sequence ID" value="MCM1981338.1"/>
    <property type="molecule type" value="Genomic_DNA"/>
</dbReference>
<evidence type="ECO:0000313" key="3">
    <source>
        <dbReference type="EMBL" id="MCM1981338.1"/>
    </source>
</evidence>
<dbReference type="InterPro" id="IPR017481">
    <property type="entry name" value="CHP03032"/>
</dbReference>
<dbReference type="NCBIfam" id="TIGR03032">
    <property type="entry name" value="TIGR03032 family protein"/>
    <property type="match status" value="1"/>
</dbReference>
<evidence type="ECO:0000313" key="4">
    <source>
        <dbReference type="Proteomes" id="UP000031561"/>
    </source>
</evidence>
<reference evidence="3 4" key="1">
    <citation type="journal article" date="2015" name="Genome Announc.">
        <title>Draft Genome Sequence of Filamentous Marine Cyanobacterium Lyngbya confervoides Strain BDU141951.</title>
        <authorList>
            <person name="Chandrababunaidu M.M."/>
            <person name="Sen D."/>
            <person name="Tripathy S."/>
        </authorList>
    </citation>
    <scope>NUCLEOTIDE SEQUENCE [LARGE SCALE GENOMIC DNA]</scope>
    <source>
        <strain evidence="3 4">BDU141951</strain>
    </source>
</reference>
<keyword evidence="4" id="KW-1185">Reference proteome</keyword>
<feature type="repeat" description="TPR" evidence="1">
    <location>
        <begin position="426"/>
        <end position="459"/>
    </location>
</feature>
<dbReference type="InterPro" id="IPR019734">
    <property type="entry name" value="TPR_rpt"/>
</dbReference>
<protein>
    <submittedName>
        <fullName evidence="3">TIGR03032 family protein</fullName>
    </submittedName>
</protein>
<name>A0ABD4SYE7_9CYAN</name>
<dbReference type="Pfam" id="PF13414">
    <property type="entry name" value="TPR_11"/>
    <property type="match status" value="1"/>
</dbReference>